<dbReference type="PANTHER" id="PTHR11385">
    <property type="entry name" value="SERUM ALBUMIN-RELATED"/>
    <property type="match status" value="1"/>
</dbReference>
<feature type="region of interest" description="Disordered" evidence="6">
    <location>
        <begin position="168"/>
        <end position="234"/>
    </location>
</feature>
<evidence type="ECO:0000256" key="3">
    <source>
        <dbReference type="ARBA" id="ARBA00022737"/>
    </source>
</evidence>
<accession>A0AAE0Q5W5</accession>
<feature type="domain" description="Albumin" evidence="8">
    <location>
        <begin position="1016"/>
        <end position="1197"/>
    </location>
</feature>
<sequence length="1198" mass="133366">VTAVYSQKFPNGTFEEVNCVADEMGKLAERCCQDDASLDCYDKGATEITDKSCGKDSPFPKHPGIEQCCTVQGDERKLCLAMLRYTADELPSLLEPTPEEICTLYTKDPSNYALRRMVFMVFKEGTEELNVVFKFSVDGFDYNIFVSSDADIKCFKCGKTGHLVRACPERQSDPGVSERPGQEAAEPAVVVPPAATVRPAAESPGVAAAPEQTESEPQAQPAAQKPTGATLTPEEPCVAEPVTVKSCSAELVSVRHGGTVRDQEKPCLTELDRERPCSVDSGAVLELPALAEAGTEVQSCRLEAPVTTPVQEDGRDVEMEDEPTFKYTLNVTRDIVRSLKALEIEIVELQCLEATGNQGHIEALKSKKAKMNDLLDVTAQGALVRSRFTSVTKMDTPSKFFFSLEQKNGQKRFIHAVRTESGDLLSEPTEIRKQTVSFYSKLYSSERSGAQIVEESFLKDLPKLSEQAARELDRDLTLAELHKALQGMENGRAPGIDGLPVEFYKAFWAVILQDVLEVLNDSVNVGQLPLSCRRAVLTLLPKKGDLTHLKNWRPVSLLCTDIKLLSKALASRLTKVMEQITHQDQSYCVPDQEKAFDRVEHEYLWKVLETFGFNPVNWAKSEAILVGEWGGGQPSLPGGLAWKRGGFKYLGVYLGTNEFLNKNWEGSVEHVKGRLSRWKRLVPKMSYRGRTLVINNLAASSLWHKLACVDPPPNLLANIQAQLVDFFWDGLHWIPQSVLHLPKEEGGQGLVQLSSRAAAFRLQFIQRLLTGPRDLVWRAAASGLLRTVKGLGLDRALFLMDTKMLDISGLPMFYRGLFKIWNVFKKQNKGCRTVHWLLEEPLVYGGRLDISGVTVPALSRTLVSSGIVTLRELVNVAGSDCQGQRTWQRVWDCGPGVLSISFYTAGGPLLECRSEGEMDFGSVSGKLLYRACVKVLNKKKLSGRVDTPWRSVLGFNDVKPEWRALYVYEYSRRHRTIPAGFVLNVTQSHMRIAENCCKPTVSKPCFFKERFQERSSVIFLKFLSNMCNNEVNLRAHKTGLTAYFGSLLRVPFKEAFPIAKQFQSGLAKCCLQPQPQCVIEEFVSFQKVLCKDAGNKSEELQRCCSKAPLDAITCMDSVKRYPVTLLEVSQVQSSQLCEETHPDHTDRYLFQIGVKHVSVSLPVLTTIQEQMRSTVSACCSGTNDTTACLKVGLRQSPW</sequence>
<evidence type="ECO:0000259" key="8">
    <source>
        <dbReference type="PROSITE" id="PS51438"/>
    </source>
</evidence>
<feature type="compositionally biased region" description="Low complexity" evidence="6">
    <location>
        <begin position="183"/>
        <end position="202"/>
    </location>
</feature>
<dbReference type="InterPro" id="IPR000264">
    <property type="entry name" value="ALB/AFP/VDB"/>
</dbReference>
<dbReference type="GO" id="GO:0005737">
    <property type="term" value="C:cytoplasm"/>
    <property type="evidence" value="ECO:0007669"/>
    <property type="project" value="TreeGrafter"/>
</dbReference>
<keyword evidence="4" id="KW-1015">Disulfide bond</keyword>
<dbReference type="SMART" id="SM00343">
    <property type="entry name" value="ZnF_C2HC"/>
    <property type="match status" value="1"/>
</dbReference>
<dbReference type="InterPro" id="IPR014760">
    <property type="entry name" value="Serum_albumin_N"/>
</dbReference>
<reference evidence="9" key="1">
    <citation type="submission" date="2023-06" db="EMBL/GenBank/DDBJ databases">
        <title>Male Hemibagrus guttatus genome.</title>
        <authorList>
            <person name="Bian C."/>
        </authorList>
    </citation>
    <scope>NUCLEOTIDE SEQUENCE</scope>
    <source>
        <strain evidence="9">Male_cb2023</strain>
        <tissue evidence="9">Muscle</tissue>
    </source>
</reference>
<dbReference type="InterPro" id="IPR001878">
    <property type="entry name" value="Znf_CCHC"/>
</dbReference>
<dbReference type="Pfam" id="PF00098">
    <property type="entry name" value="zf-CCHC"/>
    <property type="match status" value="1"/>
</dbReference>
<dbReference type="InterPro" id="IPR020858">
    <property type="entry name" value="Serum_albumin-like"/>
</dbReference>
<dbReference type="AlphaFoldDB" id="A0AAE0Q5W5"/>
<dbReference type="Gene3D" id="4.10.60.10">
    <property type="entry name" value="Zinc finger, CCHC-type"/>
    <property type="match status" value="1"/>
</dbReference>
<keyword evidence="3" id="KW-0677">Repeat</keyword>
<organism evidence="9 10">
    <name type="scientific">Hemibagrus guttatus</name>
    <dbReference type="NCBI Taxonomy" id="175788"/>
    <lineage>
        <taxon>Eukaryota</taxon>
        <taxon>Metazoa</taxon>
        <taxon>Chordata</taxon>
        <taxon>Craniata</taxon>
        <taxon>Vertebrata</taxon>
        <taxon>Euteleostomi</taxon>
        <taxon>Actinopterygii</taxon>
        <taxon>Neopterygii</taxon>
        <taxon>Teleostei</taxon>
        <taxon>Ostariophysi</taxon>
        <taxon>Siluriformes</taxon>
        <taxon>Bagridae</taxon>
        <taxon>Hemibagrus</taxon>
    </lineage>
</organism>
<dbReference type="InterPro" id="IPR000477">
    <property type="entry name" value="RT_dom"/>
</dbReference>
<dbReference type="SMART" id="SM00103">
    <property type="entry name" value="ALBUMIN"/>
    <property type="match status" value="2"/>
</dbReference>
<feature type="domain" description="Albumin" evidence="8">
    <location>
        <begin position="1"/>
        <end position="172"/>
    </location>
</feature>
<dbReference type="GO" id="GO:0072562">
    <property type="term" value="C:blood microparticle"/>
    <property type="evidence" value="ECO:0007669"/>
    <property type="project" value="TreeGrafter"/>
</dbReference>
<protein>
    <submittedName>
        <fullName evidence="9">Uncharacterized protein</fullName>
    </submittedName>
</protein>
<gene>
    <name evidence="9" type="ORF">QTP70_017602</name>
</gene>
<evidence type="ECO:0000256" key="2">
    <source>
        <dbReference type="ARBA" id="ARBA00022525"/>
    </source>
</evidence>
<dbReference type="InterPro" id="IPR036875">
    <property type="entry name" value="Znf_CCHC_sf"/>
</dbReference>
<dbReference type="PROSITE" id="PS50158">
    <property type="entry name" value="ZF_CCHC"/>
    <property type="match status" value="1"/>
</dbReference>
<dbReference type="PROSITE" id="PS51438">
    <property type="entry name" value="ALBUMIN_2"/>
    <property type="match status" value="2"/>
</dbReference>
<feature type="non-terminal residue" evidence="9">
    <location>
        <position position="1"/>
    </location>
</feature>
<evidence type="ECO:0000256" key="4">
    <source>
        <dbReference type="ARBA" id="ARBA00023157"/>
    </source>
</evidence>
<comment type="caution">
    <text evidence="9">The sequence shown here is derived from an EMBL/GenBank/DDBJ whole genome shotgun (WGS) entry which is preliminary data.</text>
</comment>
<dbReference type="PANTHER" id="PTHR11385:SF11">
    <property type="entry name" value="VITAMIN D-BINDING PROTEIN"/>
    <property type="match status" value="1"/>
</dbReference>
<dbReference type="SUPFAM" id="SSF57756">
    <property type="entry name" value="Retrovirus zinc finger-like domains"/>
    <property type="match status" value="1"/>
</dbReference>
<name>A0AAE0Q5W5_9TELE</name>
<dbReference type="GO" id="GO:0005499">
    <property type="term" value="F:vitamin D binding"/>
    <property type="evidence" value="ECO:0007669"/>
    <property type="project" value="TreeGrafter"/>
</dbReference>
<evidence type="ECO:0000313" key="9">
    <source>
        <dbReference type="EMBL" id="KAK3514392.1"/>
    </source>
</evidence>
<keyword evidence="5" id="KW-0862">Zinc</keyword>
<evidence type="ECO:0000256" key="1">
    <source>
        <dbReference type="ARBA" id="ARBA00004613"/>
    </source>
</evidence>
<dbReference type="EMBL" id="JAUCMX010000021">
    <property type="protein sequence ID" value="KAK3514392.1"/>
    <property type="molecule type" value="Genomic_DNA"/>
</dbReference>
<proteinExistence type="predicted"/>
<keyword evidence="10" id="KW-1185">Reference proteome</keyword>
<keyword evidence="2" id="KW-0964">Secreted</keyword>
<dbReference type="Pfam" id="PF00273">
    <property type="entry name" value="Serum_albumin"/>
    <property type="match status" value="2"/>
</dbReference>
<dbReference type="Pfam" id="PF00078">
    <property type="entry name" value="RVT_1"/>
    <property type="match status" value="1"/>
</dbReference>
<dbReference type="Gene3D" id="1.10.246.10">
    <property type="match status" value="4"/>
</dbReference>
<evidence type="ECO:0000256" key="6">
    <source>
        <dbReference type="SAM" id="MobiDB-lite"/>
    </source>
</evidence>
<dbReference type="SUPFAM" id="SSF48552">
    <property type="entry name" value="Serum albumin-like"/>
    <property type="match status" value="3"/>
</dbReference>
<keyword evidence="5" id="KW-0863">Zinc-finger</keyword>
<evidence type="ECO:0000313" key="10">
    <source>
        <dbReference type="Proteomes" id="UP001274896"/>
    </source>
</evidence>
<keyword evidence="5" id="KW-0479">Metal-binding</keyword>
<feature type="domain" description="CCHC-type" evidence="7">
    <location>
        <begin position="153"/>
        <end position="169"/>
    </location>
</feature>
<comment type="subcellular location">
    <subcellularLocation>
        <location evidence="1">Secreted</location>
    </subcellularLocation>
</comment>
<dbReference type="Proteomes" id="UP001274896">
    <property type="component" value="Unassembled WGS sequence"/>
</dbReference>
<evidence type="ECO:0000259" key="7">
    <source>
        <dbReference type="PROSITE" id="PS50158"/>
    </source>
</evidence>
<dbReference type="GO" id="GO:0008270">
    <property type="term" value="F:zinc ion binding"/>
    <property type="evidence" value="ECO:0007669"/>
    <property type="project" value="UniProtKB-KW"/>
</dbReference>
<dbReference type="GO" id="GO:0003676">
    <property type="term" value="F:nucleic acid binding"/>
    <property type="evidence" value="ECO:0007669"/>
    <property type="project" value="InterPro"/>
</dbReference>
<evidence type="ECO:0000256" key="5">
    <source>
        <dbReference type="PROSITE-ProRule" id="PRU00047"/>
    </source>
</evidence>